<dbReference type="PANTHER" id="PTHR43736:SF1">
    <property type="entry name" value="DIHYDRONEOPTERIN TRIPHOSPHATE DIPHOSPHATASE"/>
    <property type="match status" value="1"/>
</dbReference>
<dbReference type="AlphaFoldDB" id="C6WBC5"/>
<dbReference type="eggNOG" id="COG1051">
    <property type="taxonomic scope" value="Bacteria"/>
</dbReference>
<evidence type="ECO:0000313" key="5">
    <source>
        <dbReference type="EMBL" id="ACU39416.1"/>
    </source>
</evidence>
<name>C6WBC5_ACTMD</name>
<evidence type="ECO:0000256" key="1">
    <source>
        <dbReference type="ARBA" id="ARBA00005582"/>
    </source>
</evidence>
<dbReference type="Proteomes" id="UP000002213">
    <property type="component" value="Chromosome"/>
</dbReference>
<keyword evidence="2 3" id="KW-0378">Hydrolase</keyword>
<dbReference type="PROSITE" id="PS00893">
    <property type="entry name" value="NUDIX_BOX"/>
    <property type="match status" value="1"/>
</dbReference>
<dbReference type="InterPro" id="IPR020084">
    <property type="entry name" value="NUDIX_hydrolase_CS"/>
</dbReference>
<dbReference type="InterPro" id="IPR020476">
    <property type="entry name" value="Nudix_hydrolase"/>
</dbReference>
<gene>
    <name evidence="5" type="ordered locus">Amir_5598</name>
</gene>
<comment type="similarity">
    <text evidence="1 3">Belongs to the Nudix hydrolase family.</text>
</comment>
<dbReference type="SUPFAM" id="SSF55811">
    <property type="entry name" value="Nudix"/>
    <property type="match status" value="1"/>
</dbReference>
<dbReference type="HOGENOM" id="CLU_037162_20_3_11"/>
<reference evidence="5 6" key="1">
    <citation type="journal article" date="2009" name="Stand. Genomic Sci.">
        <title>Complete genome sequence of Actinosynnema mirum type strain (101).</title>
        <authorList>
            <person name="Land M."/>
            <person name="Lapidus A."/>
            <person name="Mayilraj S."/>
            <person name="Chen F."/>
            <person name="Copeland A."/>
            <person name="Del Rio T.G."/>
            <person name="Nolan M."/>
            <person name="Lucas S."/>
            <person name="Tice H."/>
            <person name="Cheng J.F."/>
            <person name="Chertkov O."/>
            <person name="Bruce D."/>
            <person name="Goodwin L."/>
            <person name="Pitluck S."/>
            <person name="Rohde M."/>
            <person name="Goker M."/>
            <person name="Pati A."/>
            <person name="Ivanova N."/>
            <person name="Mavromatis K."/>
            <person name="Chen A."/>
            <person name="Palaniappan K."/>
            <person name="Hauser L."/>
            <person name="Chang Y.J."/>
            <person name="Jeffries C.C."/>
            <person name="Brettin T."/>
            <person name="Detter J.C."/>
            <person name="Han C."/>
            <person name="Chain P."/>
            <person name="Tindall B.J."/>
            <person name="Bristow J."/>
            <person name="Eisen J.A."/>
            <person name="Markowitz V."/>
            <person name="Hugenholtz P."/>
            <person name="Kyrpides N.C."/>
            <person name="Klenk H.P."/>
        </authorList>
    </citation>
    <scope>NUCLEOTIDE SEQUENCE [LARGE SCALE GENOMIC DNA]</scope>
    <source>
        <strain evidence="6">ATCC 29888 / DSM 43827 / JCM 3225 / NBRC 14064 / NCIMB 13271 / NRRL B-12336 / IMRU 3971 / 101</strain>
    </source>
</reference>
<dbReference type="EMBL" id="CP001630">
    <property type="protein sequence ID" value="ACU39416.1"/>
    <property type="molecule type" value="Genomic_DNA"/>
</dbReference>
<sequence length="165" mass="18070">MTDTEGREPTIRYTADTVVFGTDEGQPRLLLVRRADDCDAYPGCWALPGGHVDRDETARDAAVRELAEETGLNLDLREDATLSLVGVYDQVGRDPRGRYVSAAYGIVLPDCPPVIGGDDAAEARWFSGAELRDAELRWAFDHERIALDADALLHPPHVRGPLEAS</sequence>
<dbReference type="PANTHER" id="PTHR43736">
    <property type="entry name" value="ADP-RIBOSE PYROPHOSPHATASE"/>
    <property type="match status" value="1"/>
</dbReference>
<evidence type="ECO:0000256" key="3">
    <source>
        <dbReference type="RuleBase" id="RU003476"/>
    </source>
</evidence>
<dbReference type="Pfam" id="PF00293">
    <property type="entry name" value="NUDIX"/>
    <property type="match status" value="1"/>
</dbReference>
<proteinExistence type="inferred from homology"/>
<dbReference type="KEGG" id="ami:Amir_5598"/>
<evidence type="ECO:0000313" key="6">
    <source>
        <dbReference type="Proteomes" id="UP000002213"/>
    </source>
</evidence>
<dbReference type="PRINTS" id="PR00502">
    <property type="entry name" value="NUDIXFAMILY"/>
</dbReference>
<feature type="domain" description="Nudix hydrolase" evidence="4">
    <location>
        <begin position="12"/>
        <end position="153"/>
    </location>
</feature>
<evidence type="ECO:0000256" key="2">
    <source>
        <dbReference type="ARBA" id="ARBA00022801"/>
    </source>
</evidence>
<organism evidence="5 6">
    <name type="scientific">Actinosynnema mirum (strain ATCC 29888 / DSM 43827 / JCM 3225 / NBRC 14064 / NCIMB 13271 / NRRL B-12336 / IMRU 3971 / 101)</name>
    <dbReference type="NCBI Taxonomy" id="446462"/>
    <lineage>
        <taxon>Bacteria</taxon>
        <taxon>Bacillati</taxon>
        <taxon>Actinomycetota</taxon>
        <taxon>Actinomycetes</taxon>
        <taxon>Pseudonocardiales</taxon>
        <taxon>Pseudonocardiaceae</taxon>
        <taxon>Actinosynnema</taxon>
    </lineage>
</organism>
<accession>C6WBC5</accession>
<dbReference type="InterPro" id="IPR000086">
    <property type="entry name" value="NUDIX_hydrolase_dom"/>
</dbReference>
<dbReference type="PROSITE" id="PS51462">
    <property type="entry name" value="NUDIX"/>
    <property type="match status" value="1"/>
</dbReference>
<dbReference type="InterPro" id="IPR015797">
    <property type="entry name" value="NUDIX_hydrolase-like_dom_sf"/>
</dbReference>
<evidence type="ECO:0000259" key="4">
    <source>
        <dbReference type="PROSITE" id="PS51462"/>
    </source>
</evidence>
<dbReference type="GO" id="GO:0016787">
    <property type="term" value="F:hydrolase activity"/>
    <property type="evidence" value="ECO:0007669"/>
    <property type="project" value="UniProtKB-KW"/>
</dbReference>
<dbReference type="RefSeq" id="WP_015804301.1">
    <property type="nucleotide sequence ID" value="NC_013093.1"/>
</dbReference>
<dbReference type="STRING" id="446462.Amir_5598"/>
<keyword evidence="6" id="KW-1185">Reference proteome</keyword>
<dbReference type="OrthoDB" id="9786141at2"/>
<dbReference type="CDD" id="cd18873">
    <property type="entry name" value="NUDIX_NadM_like"/>
    <property type="match status" value="1"/>
</dbReference>
<dbReference type="Gene3D" id="3.90.79.10">
    <property type="entry name" value="Nucleoside Triphosphate Pyrophosphohydrolase"/>
    <property type="match status" value="1"/>
</dbReference>
<protein>
    <submittedName>
        <fullName evidence="5">NUDIX hydrolase</fullName>
    </submittedName>
</protein>